<gene>
    <name evidence="2" type="ORF">CF168_20965</name>
</gene>
<dbReference type="SUPFAM" id="SSF140931">
    <property type="entry name" value="Fic-like"/>
    <property type="match status" value="1"/>
</dbReference>
<accession>A0A220UTE0</accession>
<evidence type="ECO:0000313" key="2">
    <source>
        <dbReference type="EMBL" id="ASK71152.1"/>
    </source>
</evidence>
<dbReference type="RefSeq" id="WP_023135448.1">
    <property type="nucleotide sequence ID" value="NZ_CP022358.1"/>
</dbReference>
<dbReference type="EMBL" id="CP022358">
    <property type="protein sequence ID" value="ASK71152.1"/>
    <property type="molecule type" value="Genomic_DNA"/>
</dbReference>
<name>A0A220UTE0_9GAMM</name>
<dbReference type="KEGG" id="sbj:CF168_20965"/>
<evidence type="ECO:0000313" key="3">
    <source>
        <dbReference type="Proteomes" id="UP000198367"/>
    </source>
</evidence>
<dbReference type="Pfam" id="PF02661">
    <property type="entry name" value="Fic"/>
    <property type="match status" value="1"/>
</dbReference>
<dbReference type="PANTHER" id="PTHR39426">
    <property type="entry name" value="HOMOLOGY TO DEATH-ON-CURING PROTEIN OF PHAGE P1"/>
    <property type="match status" value="1"/>
</dbReference>
<dbReference type="GO" id="GO:0016301">
    <property type="term" value="F:kinase activity"/>
    <property type="evidence" value="ECO:0007669"/>
    <property type="project" value="InterPro"/>
</dbReference>
<protein>
    <submittedName>
        <fullName evidence="2">Type II toxin-antitoxin system death-on-curing family toxin</fullName>
    </submittedName>
</protein>
<dbReference type="InterPro" id="IPR036597">
    <property type="entry name" value="Fido-like_dom_sf"/>
</dbReference>
<dbReference type="InterPro" id="IPR053737">
    <property type="entry name" value="Type_II_TA_Toxin"/>
</dbReference>
<organism evidence="2 3">
    <name type="scientific">Shewanella bicestrii</name>
    <dbReference type="NCBI Taxonomy" id="2018305"/>
    <lineage>
        <taxon>Bacteria</taxon>
        <taxon>Pseudomonadati</taxon>
        <taxon>Pseudomonadota</taxon>
        <taxon>Gammaproteobacteria</taxon>
        <taxon>Alteromonadales</taxon>
        <taxon>Shewanellaceae</taxon>
        <taxon>Shewanella</taxon>
    </lineage>
</organism>
<dbReference type="AlphaFoldDB" id="A0A220UTE0"/>
<dbReference type="PANTHER" id="PTHR39426:SF1">
    <property type="entry name" value="HOMOLOGY TO DEATH-ON-CURING PROTEIN OF PHAGE P1"/>
    <property type="match status" value="1"/>
</dbReference>
<dbReference type="Proteomes" id="UP000198367">
    <property type="component" value="Chromosome"/>
</dbReference>
<dbReference type="Gene3D" id="1.20.120.1870">
    <property type="entry name" value="Fic/DOC protein, Fido domain"/>
    <property type="match status" value="1"/>
</dbReference>
<evidence type="ECO:0000259" key="1">
    <source>
        <dbReference type="PROSITE" id="PS51459"/>
    </source>
</evidence>
<reference evidence="2 3" key="1">
    <citation type="submission" date="2017-07" db="EMBL/GenBank/DDBJ databases">
        <title>Phenotypical and genomic characterization of a clinical isolate of Shewanella bicestrii sp. nov. producing an extended-spectrum beta-lactamase and a new oxacillinase variant.</title>
        <authorList>
            <person name="Jousset A.B."/>
            <person name="Bonnin R.A."/>
            <person name="Girlich D."/>
            <person name="Dabos L."/>
            <person name="Potron A."/>
            <person name="Dortet L."/>
            <person name="Glaser P."/>
            <person name="Naas T."/>
        </authorList>
    </citation>
    <scope>NUCLEOTIDE SEQUENCE [LARGE SCALE GENOMIC DNA]</scope>
    <source>
        <strain evidence="2 3">JAB-1</strain>
    </source>
</reference>
<dbReference type="PROSITE" id="PS51459">
    <property type="entry name" value="FIDO"/>
    <property type="match status" value="1"/>
</dbReference>
<sequence>MTDDAQPRYFYFDVTYAVITHDWIIEESGGLKGTKDIGQLESPLEHIQNDWYYPEIEDKLTHLVFSINKNHAFNDGNKRSSLALGAYFLELNGFDYIVQHFVREMENIAVWVADNVIDKELLHKIISSILYDDEYSIALKLEIYEAVLRAEENKQP</sequence>
<dbReference type="InterPro" id="IPR006440">
    <property type="entry name" value="Doc"/>
</dbReference>
<dbReference type="InterPro" id="IPR003812">
    <property type="entry name" value="Fido"/>
</dbReference>
<proteinExistence type="predicted"/>
<keyword evidence="3" id="KW-1185">Reference proteome</keyword>
<dbReference type="NCBIfam" id="TIGR01550">
    <property type="entry name" value="DOC_P1"/>
    <property type="match status" value="1"/>
</dbReference>
<feature type="domain" description="Fido" evidence="1">
    <location>
        <begin position="12"/>
        <end position="131"/>
    </location>
</feature>